<dbReference type="PROSITE" id="PS51782">
    <property type="entry name" value="LYSM"/>
    <property type="match status" value="1"/>
</dbReference>
<dbReference type="SUPFAM" id="SSF54106">
    <property type="entry name" value="LysM domain"/>
    <property type="match status" value="1"/>
</dbReference>
<proteinExistence type="predicted"/>
<evidence type="ECO:0000313" key="3">
    <source>
        <dbReference type="Proteomes" id="UP000284177"/>
    </source>
</evidence>
<name>A0A419T9Q4_9FIRM</name>
<dbReference type="RefSeq" id="WP_120167219.1">
    <property type="nucleotide sequence ID" value="NZ_MCIB01000002.1"/>
</dbReference>
<comment type="caution">
    <text evidence="2">The sequence shown here is derived from an EMBL/GenBank/DDBJ whole genome shotgun (WGS) entry which is preliminary data.</text>
</comment>
<accession>A0A419T9Q4</accession>
<evidence type="ECO:0000313" key="2">
    <source>
        <dbReference type="EMBL" id="RKD34198.1"/>
    </source>
</evidence>
<organism evidence="2 3">
    <name type="scientific">Thermohalobacter berrensis</name>
    <dbReference type="NCBI Taxonomy" id="99594"/>
    <lineage>
        <taxon>Bacteria</taxon>
        <taxon>Bacillati</taxon>
        <taxon>Bacillota</taxon>
        <taxon>Tissierellia</taxon>
        <taxon>Tissierellales</taxon>
        <taxon>Thermohalobacteraceae</taxon>
        <taxon>Thermohalobacter</taxon>
    </lineage>
</organism>
<keyword evidence="3" id="KW-1185">Reference proteome</keyword>
<dbReference type="Proteomes" id="UP000284177">
    <property type="component" value="Unassembled WGS sequence"/>
</dbReference>
<sequence>MKYDKEDGSPLSQILENKVYKVKHGDVLWKIADKFKVNLEELIKINNLKNPNLILPGQELKIPVHK</sequence>
<dbReference type="InterPro" id="IPR036779">
    <property type="entry name" value="LysM_dom_sf"/>
</dbReference>
<dbReference type="EMBL" id="MCIB01000002">
    <property type="protein sequence ID" value="RKD34198.1"/>
    <property type="molecule type" value="Genomic_DNA"/>
</dbReference>
<dbReference type="Gene3D" id="3.10.350.10">
    <property type="entry name" value="LysM domain"/>
    <property type="match status" value="1"/>
</dbReference>
<dbReference type="AlphaFoldDB" id="A0A419T9Q4"/>
<reference evidence="2 3" key="1">
    <citation type="submission" date="2016-08" db="EMBL/GenBank/DDBJ databases">
        <title>Novel Firmicutes and Novel Genomes.</title>
        <authorList>
            <person name="Poppleton D.I."/>
            <person name="Gribaldo S."/>
        </authorList>
    </citation>
    <scope>NUCLEOTIDE SEQUENCE [LARGE SCALE GENOMIC DNA]</scope>
    <source>
        <strain evidence="2 3">CTT3</strain>
    </source>
</reference>
<dbReference type="SMART" id="SM00257">
    <property type="entry name" value="LysM"/>
    <property type="match status" value="1"/>
</dbReference>
<feature type="domain" description="LysM" evidence="1">
    <location>
        <begin position="18"/>
        <end position="62"/>
    </location>
</feature>
<dbReference type="InterPro" id="IPR018392">
    <property type="entry name" value="LysM"/>
</dbReference>
<evidence type="ECO:0000259" key="1">
    <source>
        <dbReference type="PROSITE" id="PS51782"/>
    </source>
</evidence>
<gene>
    <name evidence="2" type="ORF">BET03_07870</name>
</gene>
<protein>
    <recommendedName>
        <fullName evidence="1">LysM domain-containing protein</fullName>
    </recommendedName>
</protein>
<dbReference type="Pfam" id="PF01476">
    <property type="entry name" value="LysM"/>
    <property type="match status" value="1"/>
</dbReference>
<dbReference type="CDD" id="cd00118">
    <property type="entry name" value="LysM"/>
    <property type="match status" value="1"/>
</dbReference>